<dbReference type="KEGG" id="taer:GT409_06100"/>
<keyword evidence="3" id="KW-1185">Reference proteome</keyword>
<dbReference type="RefSeq" id="WP_160627948.1">
    <property type="nucleotide sequence ID" value="NZ_CP047593.1"/>
</dbReference>
<organism evidence="2 3">
    <name type="scientific">Tichowtungia aerotolerans</name>
    <dbReference type="NCBI Taxonomy" id="2697043"/>
    <lineage>
        <taxon>Bacteria</taxon>
        <taxon>Pseudomonadati</taxon>
        <taxon>Kiritimatiellota</taxon>
        <taxon>Tichowtungiia</taxon>
        <taxon>Tichowtungiales</taxon>
        <taxon>Tichowtungiaceae</taxon>
        <taxon>Tichowtungia</taxon>
    </lineage>
</organism>
<feature type="region of interest" description="Disordered" evidence="1">
    <location>
        <begin position="55"/>
        <end position="87"/>
    </location>
</feature>
<feature type="compositionally biased region" description="Basic and acidic residues" evidence="1">
    <location>
        <begin position="58"/>
        <end position="81"/>
    </location>
</feature>
<accession>A0A6P1M7K1</accession>
<dbReference type="Proteomes" id="UP000464954">
    <property type="component" value="Chromosome"/>
</dbReference>
<sequence>MNTDHKPVRKCHDCGLNLFDHCGIYDMPREMWKHRTCPGYKNQELLDTYNEIQARSQVNEHKQKRREVARARATEPHHQERLPLANR</sequence>
<reference evidence="2 3" key="1">
    <citation type="submission" date="2020-01" db="EMBL/GenBank/DDBJ databases">
        <title>Ponticoccus aerotolerans gen. nov., sp. nov., an anaerobic bacterium and proposal of Ponticoccusceae fam. nov., Ponticoccusles ord. nov. and Ponticoccuse classis nov. in the phylum Kiritimatiellaeota.</title>
        <authorList>
            <person name="Zhou L.Y."/>
            <person name="Du Z.J."/>
        </authorList>
    </citation>
    <scope>NUCLEOTIDE SEQUENCE [LARGE SCALE GENOMIC DNA]</scope>
    <source>
        <strain evidence="2 3">S-5007</strain>
    </source>
</reference>
<proteinExistence type="predicted"/>
<evidence type="ECO:0000313" key="2">
    <source>
        <dbReference type="EMBL" id="QHI69033.1"/>
    </source>
</evidence>
<gene>
    <name evidence="2" type="ORF">GT409_06100</name>
</gene>
<evidence type="ECO:0000313" key="3">
    <source>
        <dbReference type="Proteomes" id="UP000464954"/>
    </source>
</evidence>
<name>A0A6P1M7K1_9BACT</name>
<dbReference type="AlphaFoldDB" id="A0A6P1M7K1"/>
<dbReference type="EMBL" id="CP047593">
    <property type="protein sequence ID" value="QHI69033.1"/>
    <property type="molecule type" value="Genomic_DNA"/>
</dbReference>
<protein>
    <submittedName>
        <fullName evidence="2">Uncharacterized protein</fullName>
    </submittedName>
</protein>
<evidence type="ECO:0000256" key="1">
    <source>
        <dbReference type="SAM" id="MobiDB-lite"/>
    </source>
</evidence>